<keyword evidence="4" id="KW-0347">Helicase</keyword>
<dbReference type="NCBIfam" id="TIGR00614">
    <property type="entry name" value="recQ_fam"/>
    <property type="match status" value="1"/>
</dbReference>
<dbReference type="GO" id="GO:0009378">
    <property type="term" value="F:four-way junction helicase activity"/>
    <property type="evidence" value="ECO:0007669"/>
    <property type="project" value="TreeGrafter"/>
</dbReference>
<dbReference type="GO" id="GO:0005524">
    <property type="term" value="F:ATP binding"/>
    <property type="evidence" value="ECO:0007669"/>
    <property type="project" value="UniProtKB-KW"/>
</dbReference>
<accession>A0A0C3P1X1</accession>
<dbReference type="Pfam" id="PF00271">
    <property type="entry name" value="Helicase_C"/>
    <property type="match status" value="1"/>
</dbReference>
<organism evidence="13 14">
    <name type="scientific">Phlebiopsis gigantea (strain 11061_1 CR5-6)</name>
    <name type="common">White-rot fungus</name>
    <name type="synonym">Peniophora gigantea</name>
    <dbReference type="NCBI Taxonomy" id="745531"/>
    <lineage>
        <taxon>Eukaryota</taxon>
        <taxon>Fungi</taxon>
        <taxon>Dikarya</taxon>
        <taxon>Basidiomycota</taxon>
        <taxon>Agaricomycotina</taxon>
        <taxon>Agaricomycetes</taxon>
        <taxon>Polyporales</taxon>
        <taxon>Phanerochaetaceae</taxon>
        <taxon>Phlebiopsis</taxon>
    </lineage>
</organism>
<evidence type="ECO:0000256" key="3">
    <source>
        <dbReference type="ARBA" id="ARBA00022801"/>
    </source>
</evidence>
<evidence type="ECO:0000313" key="13">
    <source>
        <dbReference type="EMBL" id="KIP11829.1"/>
    </source>
</evidence>
<feature type="domain" description="Helicase C-terminal" evidence="12">
    <location>
        <begin position="231"/>
        <end position="388"/>
    </location>
</feature>
<evidence type="ECO:0000256" key="5">
    <source>
        <dbReference type="ARBA" id="ARBA00022840"/>
    </source>
</evidence>
<dbReference type="EMBL" id="KN840443">
    <property type="protein sequence ID" value="KIP11829.1"/>
    <property type="molecule type" value="Genomic_DNA"/>
</dbReference>
<sequence length="538" mass="60764">VRYTTDKFPWSVELEFKLQNTFKIKEFRFCQLGICNASLDHRDIICIMPTGGGKSLTFQLPALITPGLTVVVSPLVALIVNSLPIFQPLVVPSQMLTSLNFYEHDDIMHQFRVLKLMVICLGIFLSIQISLALTSSPTRQAYQLLHVSTVYKLKKNLGANILLQTLRAEMPQVPVLATTATCSTKVLKNLAKQFKMSKILDGEDPGQHTALLFRAPLFRPNLHFSVVPKPSLKQFLAQTVDFILREHPQHSGIIFCHTIKNAEHISQQLVALSNGNITSAFFHSGLSKSEKLEVISQWKSDEVKVICATKAFGLGINKEDVYFVIHYTDNLSIYYQEAGRGGRNGQPTQCILFYKPQDFMKLGGVSTQLDGLKKCEYHSIFTILANLAIISRHFTQTPHVLWQSKDKDTFSRCNNCDNCKRHCNVEDVTIACWELIQIVSAIISNLGRVPLSALCLLKRGHIPYDAYSSSQKYDITKKLILQSIIAFEEHTLLITNYKSIVILKFAFHSVTDYLFPEHCMALYTPHTRGVFERRSAAH</sequence>
<dbReference type="GO" id="GO:0000724">
    <property type="term" value="P:double-strand break repair via homologous recombination"/>
    <property type="evidence" value="ECO:0007669"/>
    <property type="project" value="TreeGrafter"/>
</dbReference>
<keyword evidence="5" id="KW-0067">ATP-binding</keyword>
<protein>
    <recommendedName>
        <fullName evidence="9">DNA 3'-5' helicase</fullName>
        <ecNumber evidence="9">5.6.2.4</ecNumber>
    </recommendedName>
</protein>
<dbReference type="EC" id="5.6.2.4" evidence="9"/>
<dbReference type="HOGENOM" id="CLU_506783_0_0_1"/>
<dbReference type="InterPro" id="IPR004589">
    <property type="entry name" value="DNA_helicase_ATP-dep_RecQ"/>
</dbReference>
<feature type="transmembrane region" description="Helical" evidence="10">
    <location>
        <begin position="58"/>
        <end position="79"/>
    </location>
</feature>
<evidence type="ECO:0000256" key="7">
    <source>
        <dbReference type="ARBA" id="ARBA00023235"/>
    </source>
</evidence>
<dbReference type="Proteomes" id="UP000053257">
    <property type="component" value="Unassembled WGS sequence"/>
</dbReference>
<evidence type="ECO:0000256" key="9">
    <source>
        <dbReference type="ARBA" id="ARBA00034808"/>
    </source>
</evidence>
<dbReference type="AlphaFoldDB" id="A0A0C3P1X1"/>
<dbReference type="SMART" id="SM00490">
    <property type="entry name" value="HELICc"/>
    <property type="match status" value="1"/>
</dbReference>
<gene>
    <name evidence="13" type="ORF">PHLGIDRAFT_63060</name>
</gene>
<comment type="similarity">
    <text evidence="1">Belongs to the helicase family. RecQ subfamily.</text>
</comment>
<dbReference type="Pfam" id="PF00270">
    <property type="entry name" value="DEAD"/>
    <property type="match status" value="1"/>
</dbReference>
<proteinExistence type="inferred from homology"/>
<keyword evidence="7" id="KW-0413">Isomerase</keyword>
<dbReference type="GO" id="GO:0005737">
    <property type="term" value="C:cytoplasm"/>
    <property type="evidence" value="ECO:0007669"/>
    <property type="project" value="TreeGrafter"/>
</dbReference>
<evidence type="ECO:0000259" key="11">
    <source>
        <dbReference type="PROSITE" id="PS51192"/>
    </source>
</evidence>
<dbReference type="InterPro" id="IPR027417">
    <property type="entry name" value="P-loop_NTPase"/>
</dbReference>
<dbReference type="InterPro" id="IPR014001">
    <property type="entry name" value="Helicase_ATP-bd"/>
</dbReference>
<dbReference type="SUPFAM" id="SSF52540">
    <property type="entry name" value="P-loop containing nucleoside triphosphate hydrolases"/>
    <property type="match status" value="1"/>
</dbReference>
<keyword evidence="3" id="KW-0378">Hydrolase</keyword>
<dbReference type="InterPro" id="IPR011545">
    <property type="entry name" value="DEAD/DEAH_box_helicase_dom"/>
</dbReference>
<keyword evidence="2" id="KW-0547">Nucleotide-binding</keyword>
<dbReference type="GO" id="GO:0016787">
    <property type="term" value="F:hydrolase activity"/>
    <property type="evidence" value="ECO:0007669"/>
    <property type="project" value="UniProtKB-KW"/>
</dbReference>
<dbReference type="Gene3D" id="3.40.50.300">
    <property type="entry name" value="P-loop containing nucleotide triphosphate hydrolases"/>
    <property type="match status" value="2"/>
</dbReference>
<dbReference type="GO" id="GO:0003677">
    <property type="term" value="F:DNA binding"/>
    <property type="evidence" value="ECO:0007669"/>
    <property type="project" value="UniProtKB-KW"/>
</dbReference>
<evidence type="ECO:0000313" key="14">
    <source>
        <dbReference type="Proteomes" id="UP000053257"/>
    </source>
</evidence>
<evidence type="ECO:0000256" key="2">
    <source>
        <dbReference type="ARBA" id="ARBA00022741"/>
    </source>
</evidence>
<dbReference type="PANTHER" id="PTHR13710">
    <property type="entry name" value="DNA HELICASE RECQ FAMILY MEMBER"/>
    <property type="match status" value="1"/>
</dbReference>
<evidence type="ECO:0000256" key="10">
    <source>
        <dbReference type="SAM" id="Phobius"/>
    </source>
</evidence>
<keyword evidence="10" id="KW-0472">Membrane</keyword>
<dbReference type="PROSITE" id="PS51194">
    <property type="entry name" value="HELICASE_CTER"/>
    <property type="match status" value="1"/>
</dbReference>
<evidence type="ECO:0000256" key="6">
    <source>
        <dbReference type="ARBA" id="ARBA00023125"/>
    </source>
</evidence>
<evidence type="ECO:0000256" key="1">
    <source>
        <dbReference type="ARBA" id="ARBA00005446"/>
    </source>
</evidence>
<feature type="non-terminal residue" evidence="13">
    <location>
        <position position="1"/>
    </location>
</feature>
<keyword evidence="10" id="KW-1133">Transmembrane helix</keyword>
<dbReference type="GO" id="GO:0005694">
    <property type="term" value="C:chromosome"/>
    <property type="evidence" value="ECO:0007669"/>
    <property type="project" value="TreeGrafter"/>
</dbReference>
<feature type="domain" description="Helicase ATP-binding" evidence="11">
    <location>
        <begin position="35"/>
        <end position="200"/>
    </location>
</feature>
<evidence type="ECO:0000256" key="8">
    <source>
        <dbReference type="ARBA" id="ARBA00034617"/>
    </source>
</evidence>
<comment type="catalytic activity">
    <reaction evidence="8">
        <text>Couples ATP hydrolysis with the unwinding of duplex DNA by translocating in the 3'-5' direction.</text>
        <dbReference type="EC" id="5.6.2.4"/>
    </reaction>
</comment>
<reference evidence="13 14" key="1">
    <citation type="journal article" date="2014" name="PLoS Genet.">
        <title>Analysis of the Phlebiopsis gigantea genome, transcriptome and secretome provides insight into its pioneer colonization strategies of wood.</title>
        <authorList>
            <person name="Hori C."/>
            <person name="Ishida T."/>
            <person name="Igarashi K."/>
            <person name="Samejima M."/>
            <person name="Suzuki H."/>
            <person name="Master E."/>
            <person name="Ferreira P."/>
            <person name="Ruiz-Duenas F.J."/>
            <person name="Held B."/>
            <person name="Canessa P."/>
            <person name="Larrondo L.F."/>
            <person name="Schmoll M."/>
            <person name="Druzhinina I.S."/>
            <person name="Kubicek C.P."/>
            <person name="Gaskell J.A."/>
            <person name="Kersten P."/>
            <person name="St John F."/>
            <person name="Glasner J."/>
            <person name="Sabat G."/>
            <person name="Splinter BonDurant S."/>
            <person name="Syed K."/>
            <person name="Yadav J."/>
            <person name="Mgbeahuruike A.C."/>
            <person name="Kovalchuk A."/>
            <person name="Asiegbu F.O."/>
            <person name="Lackner G."/>
            <person name="Hoffmeister D."/>
            <person name="Rencoret J."/>
            <person name="Gutierrez A."/>
            <person name="Sun H."/>
            <person name="Lindquist E."/>
            <person name="Barry K."/>
            <person name="Riley R."/>
            <person name="Grigoriev I.V."/>
            <person name="Henrissat B."/>
            <person name="Kues U."/>
            <person name="Berka R.M."/>
            <person name="Martinez A.T."/>
            <person name="Covert S.F."/>
            <person name="Blanchette R.A."/>
            <person name="Cullen D."/>
        </authorList>
    </citation>
    <scope>NUCLEOTIDE SEQUENCE [LARGE SCALE GENOMIC DNA]</scope>
    <source>
        <strain evidence="13 14">11061_1 CR5-6</strain>
    </source>
</reference>
<feature type="transmembrane region" description="Helical" evidence="10">
    <location>
        <begin position="114"/>
        <end position="133"/>
    </location>
</feature>
<keyword evidence="10" id="KW-0812">Transmembrane</keyword>
<evidence type="ECO:0000259" key="12">
    <source>
        <dbReference type="PROSITE" id="PS51194"/>
    </source>
</evidence>
<dbReference type="STRING" id="745531.A0A0C3P1X1"/>
<dbReference type="GO" id="GO:0043138">
    <property type="term" value="F:3'-5' DNA helicase activity"/>
    <property type="evidence" value="ECO:0007669"/>
    <property type="project" value="UniProtKB-EC"/>
</dbReference>
<evidence type="ECO:0000256" key="4">
    <source>
        <dbReference type="ARBA" id="ARBA00022806"/>
    </source>
</evidence>
<keyword evidence="14" id="KW-1185">Reference proteome</keyword>
<dbReference type="OrthoDB" id="10261556at2759"/>
<dbReference type="PROSITE" id="PS51192">
    <property type="entry name" value="HELICASE_ATP_BIND_1"/>
    <property type="match status" value="1"/>
</dbReference>
<dbReference type="PANTHER" id="PTHR13710:SF105">
    <property type="entry name" value="ATP-DEPENDENT DNA HELICASE Q1"/>
    <property type="match status" value="1"/>
</dbReference>
<keyword evidence="6" id="KW-0238">DNA-binding</keyword>
<name>A0A0C3P1X1_PHLG1</name>
<dbReference type="InterPro" id="IPR001650">
    <property type="entry name" value="Helicase_C-like"/>
</dbReference>